<evidence type="ECO:0000313" key="8">
    <source>
        <dbReference type="Proteomes" id="UP001318860"/>
    </source>
</evidence>
<feature type="chain" id="PRO_5047324424" description="Acid phosphatase" evidence="6">
    <location>
        <begin position="22"/>
        <end position="237"/>
    </location>
</feature>
<comment type="caution">
    <text evidence="7">The sequence shown here is derived from an EMBL/GenBank/DDBJ whole genome shotgun (WGS) entry which is preliminary data.</text>
</comment>
<reference evidence="7 8" key="1">
    <citation type="journal article" date="2021" name="Comput. Struct. Biotechnol. J.">
        <title>De novo genome assembly of the potent medicinal plant Rehmannia glutinosa using nanopore technology.</title>
        <authorList>
            <person name="Ma L."/>
            <person name="Dong C."/>
            <person name="Song C."/>
            <person name="Wang X."/>
            <person name="Zheng X."/>
            <person name="Niu Y."/>
            <person name="Chen S."/>
            <person name="Feng W."/>
        </authorList>
    </citation>
    <scope>NUCLEOTIDE SEQUENCE [LARGE SCALE GENOMIC DNA]</scope>
    <source>
        <strain evidence="7">DH-2019</strain>
    </source>
</reference>
<dbReference type="InterPro" id="IPR023214">
    <property type="entry name" value="HAD_sf"/>
</dbReference>
<name>A0ABR0U816_REHGL</name>
<dbReference type="SUPFAM" id="SSF56784">
    <property type="entry name" value="HAD-like"/>
    <property type="match status" value="1"/>
</dbReference>
<dbReference type="PANTHER" id="PTHR31284">
    <property type="entry name" value="ACID PHOSPHATASE-LIKE PROTEIN"/>
    <property type="match status" value="1"/>
</dbReference>
<comment type="similarity">
    <text evidence="5">Belongs to the APS1/VSP family.</text>
</comment>
<comment type="function">
    <text evidence="1">May function as somatic storage protein during early seedling development.</text>
</comment>
<organism evidence="7 8">
    <name type="scientific">Rehmannia glutinosa</name>
    <name type="common">Chinese foxglove</name>
    <dbReference type="NCBI Taxonomy" id="99300"/>
    <lineage>
        <taxon>Eukaryota</taxon>
        <taxon>Viridiplantae</taxon>
        <taxon>Streptophyta</taxon>
        <taxon>Embryophyta</taxon>
        <taxon>Tracheophyta</taxon>
        <taxon>Spermatophyta</taxon>
        <taxon>Magnoliopsida</taxon>
        <taxon>eudicotyledons</taxon>
        <taxon>Gunneridae</taxon>
        <taxon>Pentapetalae</taxon>
        <taxon>asterids</taxon>
        <taxon>lamiids</taxon>
        <taxon>Lamiales</taxon>
        <taxon>Orobanchaceae</taxon>
        <taxon>Rehmannieae</taxon>
        <taxon>Rehmannia</taxon>
    </lineage>
</organism>
<dbReference type="InterPro" id="IPR036412">
    <property type="entry name" value="HAD-like_sf"/>
</dbReference>
<dbReference type="PANTHER" id="PTHR31284:SF19">
    <property type="entry name" value="VEGETATIVE STORAGE PROTEIN 1-RELATED"/>
    <property type="match status" value="1"/>
</dbReference>
<evidence type="ECO:0000256" key="1">
    <source>
        <dbReference type="ARBA" id="ARBA00002410"/>
    </source>
</evidence>
<dbReference type="EMBL" id="JABTTQ020003311">
    <property type="protein sequence ID" value="KAK6118624.1"/>
    <property type="molecule type" value="Genomic_DNA"/>
</dbReference>
<keyword evidence="2 6" id="KW-0732">Signal</keyword>
<evidence type="ECO:0000256" key="5">
    <source>
        <dbReference type="PIRNR" id="PIRNR002674"/>
    </source>
</evidence>
<evidence type="ECO:0008006" key="9">
    <source>
        <dbReference type="Google" id="ProtNLM"/>
    </source>
</evidence>
<accession>A0ABR0U816</accession>
<evidence type="ECO:0000256" key="6">
    <source>
        <dbReference type="SAM" id="SignalP"/>
    </source>
</evidence>
<dbReference type="InterPro" id="IPR005519">
    <property type="entry name" value="Acid_phosphat_B-like"/>
</dbReference>
<dbReference type="Gene3D" id="3.40.50.1000">
    <property type="entry name" value="HAD superfamily/HAD-like"/>
    <property type="match status" value="1"/>
</dbReference>
<dbReference type="Proteomes" id="UP001318860">
    <property type="component" value="Unassembled WGS sequence"/>
</dbReference>
<evidence type="ECO:0000313" key="7">
    <source>
        <dbReference type="EMBL" id="KAK6118624.1"/>
    </source>
</evidence>
<keyword evidence="4" id="KW-0325">Glycoprotein</keyword>
<dbReference type="PIRSF" id="PIRSF002674">
    <property type="entry name" value="VSP"/>
    <property type="match status" value="1"/>
</dbReference>
<dbReference type="InterPro" id="IPR014403">
    <property type="entry name" value="APS1/VSP"/>
</dbReference>
<dbReference type="Pfam" id="PF03767">
    <property type="entry name" value="Acid_phosphat_B"/>
    <property type="match status" value="1"/>
</dbReference>
<feature type="signal peptide" evidence="6">
    <location>
        <begin position="1"/>
        <end position="21"/>
    </location>
</feature>
<evidence type="ECO:0000256" key="4">
    <source>
        <dbReference type="ARBA" id="ARBA00023180"/>
    </source>
</evidence>
<evidence type="ECO:0000256" key="3">
    <source>
        <dbReference type="ARBA" id="ARBA00022761"/>
    </source>
</evidence>
<sequence>MSVTLLYFLLLFLIFTTATISVTGNCLSWRLSVETNNIRDWKLVPKECAVYVRTYIEGGQYRRDSDTVADTAIQFAKSVQLEGDDGKDIWVFDIDETALSNLPFYARPDVSFGAKQYNWTSLGAWIMEGKAPALPSILRLYKELIELKYKVVFLTGSADKYEKARSSNLKNVGYTAWEKTSADKGTPTRIFKSRKRKELEGAGYRIIGNVGDQWGDLVGENIGNRTFKVPNPMYYVA</sequence>
<keyword evidence="8" id="KW-1185">Reference proteome</keyword>
<gene>
    <name evidence="7" type="ORF">DH2020_047616</name>
</gene>
<evidence type="ECO:0000256" key="2">
    <source>
        <dbReference type="ARBA" id="ARBA00022729"/>
    </source>
</evidence>
<keyword evidence="3" id="KW-0758">Storage protein</keyword>
<proteinExistence type="inferred from homology"/>
<protein>
    <recommendedName>
        <fullName evidence="9">Acid phosphatase</fullName>
    </recommendedName>
</protein>